<evidence type="ECO:0000313" key="4">
    <source>
        <dbReference type="Proteomes" id="UP000184386"/>
    </source>
</evidence>
<protein>
    <submittedName>
        <fullName evidence="3">Stage IV sporulation protein B</fullName>
    </submittedName>
</protein>
<keyword evidence="1" id="KW-1133">Transmembrane helix</keyword>
<sequence>MHKKLVYRRILILALCINILVLLFFTYRYIDSSVPDSIKIMVGENEKFDFNLPMEGSVTSGDVDVLSVNNKTVPKGLIKLNLGEPFTLKSSSTGNYKIHLKLFGFLNFKEVTIGVIDQKELIPCGDPIGIYIETDGIMVLGTGVINGADGLNYEPSLNKLKTGDYITKINDTVIHNKEELIEEIQHCDGKDIKVTLRRDDKITVYKISPVKTADGEYKIGAWIRDNTQGIGTLTFITKDGQFGALGHGITDIDTSLLMEIERGYLYNADIMTIIKGKQGVPGELIGLIKQNDDDKIGDIKKNTNQGIFGRVGSGFVRANEQEAIPVGLKQEIKLGPATILTCVENQVKEYSINIDKIDLNSQSPNKGMVISITDPALIDKTGGIVQGMSGSPIIQNGKIIGAVTHVFIQDSTKGYGTFIENMLNNLEDK</sequence>
<dbReference type="Pfam" id="PF05580">
    <property type="entry name" value="Peptidase_S55"/>
    <property type="match status" value="1"/>
</dbReference>
<dbReference type="SUPFAM" id="SSF50156">
    <property type="entry name" value="PDZ domain-like"/>
    <property type="match status" value="1"/>
</dbReference>
<feature type="transmembrane region" description="Helical" evidence="1">
    <location>
        <begin position="12"/>
        <end position="30"/>
    </location>
</feature>
<dbReference type="Gene3D" id="2.30.42.10">
    <property type="match status" value="1"/>
</dbReference>
<dbReference type="InterPro" id="IPR036034">
    <property type="entry name" value="PDZ_sf"/>
</dbReference>
<dbReference type="Proteomes" id="UP000184386">
    <property type="component" value="Unassembled WGS sequence"/>
</dbReference>
<dbReference type="NCBIfam" id="TIGR02860">
    <property type="entry name" value="spore_IV_B"/>
    <property type="match status" value="1"/>
</dbReference>
<dbReference type="EMBL" id="FRAC01000007">
    <property type="protein sequence ID" value="SHJ83865.1"/>
    <property type="molecule type" value="Genomic_DNA"/>
</dbReference>
<proteinExistence type="predicted"/>
<dbReference type="RefSeq" id="WP_073273589.1">
    <property type="nucleotide sequence ID" value="NZ_FRAC01000007.1"/>
</dbReference>
<dbReference type="PROSITE" id="PS51494">
    <property type="entry name" value="SPOIVB"/>
    <property type="match status" value="1"/>
</dbReference>
<dbReference type="STRING" id="1121322.SAMN02745136_01052"/>
<reference evidence="3 4" key="1">
    <citation type="submission" date="2016-11" db="EMBL/GenBank/DDBJ databases">
        <authorList>
            <person name="Jaros S."/>
            <person name="Januszkiewicz K."/>
            <person name="Wedrychowicz H."/>
        </authorList>
    </citation>
    <scope>NUCLEOTIDE SEQUENCE [LARGE SCALE GENOMIC DNA]</scope>
    <source>
        <strain evidence="3 4">DSM 15929</strain>
    </source>
</reference>
<keyword evidence="4" id="KW-1185">Reference proteome</keyword>
<keyword evidence="1" id="KW-0812">Transmembrane</keyword>
<gene>
    <name evidence="3" type="ORF">SAMN02745136_01052</name>
</gene>
<feature type="domain" description="Peptidase S55" evidence="2">
    <location>
        <begin position="201"/>
        <end position="429"/>
    </location>
</feature>
<organism evidence="3 4">
    <name type="scientific">Anaerocolumna jejuensis DSM 15929</name>
    <dbReference type="NCBI Taxonomy" id="1121322"/>
    <lineage>
        <taxon>Bacteria</taxon>
        <taxon>Bacillati</taxon>
        <taxon>Bacillota</taxon>
        <taxon>Clostridia</taxon>
        <taxon>Lachnospirales</taxon>
        <taxon>Lachnospiraceae</taxon>
        <taxon>Anaerocolumna</taxon>
    </lineage>
</organism>
<evidence type="ECO:0000259" key="2">
    <source>
        <dbReference type="PROSITE" id="PS51494"/>
    </source>
</evidence>
<name>A0A1M6MK40_9FIRM</name>
<dbReference type="InterPro" id="IPR014219">
    <property type="entry name" value="SpoIVB"/>
</dbReference>
<evidence type="ECO:0000256" key="1">
    <source>
        <dbReference type="SAM" id="Phobius"/>
    </source>
</evidence>
<keyword evidence="1" id="KW-0472">Membrane</keyword>
<dbReference type="AlphaFoldDB" id="A0A1M6MK40"/>
<evidence type="ECO:0000313" key="3">
    <source>
        <dbReference type="EMBL" id="SHJ83865.1"/>
    </source>
</evidence>
<accession>A0A1M6MK40</accession>
<dbReference type="InterPro" id="IPR008763">
    <property type="entry name" value="Peptidase_S55"/>
</dbReference>
<dbReference type="OrthoDB" id="9765242at2"/>